<proteinExistence type="predicted"/>
<feature type="compositionally biased region" description="Gly residues" evidence="1">
    <location>
        <begin position="162"/>
        <end position="172"/>
    </location>
</feature>
<feature type="compositionally biased region" description="Low complexity" evidence="1">
    <location>
        <begin position="138"/>
        <end position="161"/>
    </location>
</feature>
<feature type="compositionally biased region" description="Polar residues" evidence="1">
    <location>
        <begin position="76"/>
        <end position="88"/>
    </location>
</feature>
<dbReference type="Proteomes" id="UP001447188">
    <property type="component" value="Unassembled WGS sequence"/>
</dbReference>
<protein>
    <submittedName>
        <fullName evidence="3">Uncharacterized protein</fullName>
    </submittedName>
</protein>
<keyword evidence="2" id="KW-0472">Membrane</keyword>
<organism evidence="3 4">
    <name type="scientific">Discina gigas</name>
    <dbReference type="NCBI Taxonomy" id="1032678"/>
    <lineage>
        <taxon>Eukaryota</taxon>
        <taxon>Fungi</taxon>
        <taxon>Dikarya</taxon>
        <taxon>Ascomycota</taxon>
        <taxon>Pezizomycotina</taxon>
        <taxon>Pezizomycetes</taxon>
        <taxon>Pezizales</taxon>
        <taxon>Discinaceae</taxon>
        <taxon>Discina</taxon>
    </lineage>
</organism>
<keyword evidence="2" id="KW-0812">Transmembrane</keyword>
<keyword evidence="4" id="KW-1185">Reference proteome</keyword>
<evidence type="ECO:0000256" key="2">
    <source>
        <dbReference type="SAM" id="Phobius"/>
    </source>
</evidence>
<evidence type="ECO:0000313" key="4">
    <source>
        <dbReference type="Proteomes" id="UP001447188"/>
    </source>
</evidence>
<comment type="caution">
    <text evidence="3">The sequence shown here is derived from an EMBL/GenBank/DDBJ whole genome shotgun (WGS) entry which is preliminary data.</text>
</comment>
<reference evidence="3 4" key="1">
    <citation type="submission" date="2024-02" db="EMBL/GenBank/DDBJ databases">
        <title>Discinaceae phylogenomics.</title>
        <authorList>
            <person name="Dirks A.C."/>
            <person name="James T.Y."/>
        </authorList>
    </citation>
    <scope>NUCLEOTIDE SEQUENCE [LARGE SCALE GENOMIC DNA]</scope>
    <source>
        <strain evidence="3 4">ACD0624</strain>
    </source>
</reference>
<sequence>MAPSPVSRAAMSGSDLAILVICIMIFTIGLAGTMYLGYRSDKRRAEYALQFPRTPTPTAVRTLSTHSVTMAEVPQRQASKSADESTSGGPWAASRRSGEAPAPSVRPQKAVPQPGAVPTRSSLSSRNGANGSTRPQTAVSAGAGSAGPGSFNAGSFHAASFHGGGGSIGGRS</sequence>
<evidence type="ECO:0000313" key="3">
    <source>
        <dbReference type="EMBL" id="KAL0634327.1"/>
    </source>
</evidence>
<accession>A0ABR3GED8</accession>
<feature type="transmembrane region" description="Helical" evidence="2">
    <location>
        <begin position="16"/>
        <end position="38"/>
    </location>
</feature>
<name>A0ABR3GED8_9PEZI</name>
<evidence type="ECO:0000256" key="1">
    <source>
        <dbReference type="SAM" id="MobiDB-lite"/>
    </source>
</evidence>
<keyword evidence="2" id="KW-1133">Transmembrane helix</keyword>
<gene>
    <name evidence="3" type="ORF">Q9L58_006730</name>
</gene>
<dbReference type="EMBL" id="JBBBZM010000097">
    <property type="protein sequence ID" value="KAL0634327.1"/>
    <property type="molecule type" value="Genomic_DNA"/>
</dbReference>
<feature type="region of interest" description="Disordered" evidence="1">
    <location>
        <begin position="67"/>
        <end position="172"/>
    </location>
</feature>
<feature type="compositionally biased region" description="Polar residues" evidence="1">
    <location>
        <begin position="119"/>
        <end position="137"/>
    </location>
</feature>